<feature type="compositionally biased region" description="Low complexity" evidence="1">
    <location>
        <begin position="619"/>
        <end position="648"/>
    </location>
</feature>
<evidence type="ECO:0000313" key="3">
    <source>
        <dbReference type="EMBL" id="GMT09643.1"/>
    </source>
</evidence>
<proteinExistence type="predicted"/>
<protein>
    <recommendedName>
        <fullName evidence="2">Protein kinase domain-containing protein</fullName>
    </recommendedName>
</protein>
<name>A0AAV5UTX1_9BILA</name>
<dbReference type="EMBL" id="BTSY01000001">
    <property type="protein sequence ID" value="GMT09643.1"/>
    <property type="molecule type" value="Genomic_DNA"/>
</dbReference>
<dbReference type="PROSITE" id="PS50011">
    <property type="entry name" value="PROTEIN_KINASE_DOM"/>
    <property type="match status" value="1"/>
</dbReference>
<dbReference type="PANTHER" id="PTHR11909">
    <property type="entry name" value="CASEIN KINASE-RELATED"/>
    <property type="match status" value="1"/>
</dbReference>
<dbReference type="InterPro" id="IPR011009">
    <property type="entry name" value="Kinase-like_dom_sf"/>
</dbReference>
<feature type="compositionally biased region" description="Basic and acidic residues" evidence="1">
    <location>
        <begin position="586"/>
        <end position="603"/>
    </location>
</feature>
<dbReference type="InterPro" id="IPR050235">
    <property type="entry name" value="CK1_Ser-Thr_kinase"/>
</dbReference>
<accession>A0AAV5UTX1</accession>
<organism evidence="3 4">
    <name type="scientific">Pristionchus fissidentatus</name>
    <dbReference type="NCBI Taxonomy" id="1538716"/>
    <lineage>
        <taxon>Eukaryota</taxon>
        <taxon>Metazoa</taxon>
        <taxon>Ecdysozoa</taxon>
        <taxon>Nematoda</taxon>
        <taxon>Chromadorea</taxon>
        <taxon>Rhabditida</taxon>
        <taxon>Rhabditina</taxon>
        <taxon>Diplogasteromorpha</taxon>
        <taxon>Diplogasteroidea</taxon>
        <taxon>Neodiplogasteridae</taxon>
        <taxon>Pristionchus</taxon>
    </lineage>
</organism>
<feature type="non-terminal residue" evidence="3">
    <location>
        <position position="1"/>
    </location>
</feature>
<comment type="caution">
    <text evidence="3">The sequence shown here is derived from an EMBL/GenBank/DDBJ whole genome shotgun (WGS) entry which is preliminary data.</text>
</comment>
<evidence type="ECO:0000256" key="1">
    <source>
        <dbReference type="SAM" id="MobiDB-lite"/>
    </source>
</evidence>
<feature type="region of interest" description="Disordered" evidence="1">
    <location>
        <begin position="20"/>
        <end position="45"/>
    </location>
</feature>
<dbReference type="InterPro" id="IPR000719">
    <property type="entry name" value="Prot_kinase_dom"/>
</dbReference>
<feature type="compositionally biased region" description="Basic and acidic residues" evidence="1">
    <location>
        <begin position="359"/>
        <end position="382"/>
    </location>
</feature>
<dbReference type="Pfam" id="PF00069">
    <property type="entry name" value="Pkinase"/>
    <property type="match status" value="1"/>
</dbReference>
<feature type="region of interest" description="Disordered" evidence="1">
    <location>
        <begin position="347"/>
        <end position="382"/>
    </location>
</feature>
<feature type="region of interest" description="Disordered" evidence="1">
    <location>
        <begin position="417"/>
        <end position="670"/>
    </location>
</feature>
<gene>
    <name evidence="3" type="ORF">PFISCL1PPCAC_940</name>
</gene>
<evidence type="ECO:0000313" key="4">
    <source>
        <dbReference type="Proteomes" id="UP001432322"/>
    </source>
</evidence>
<feature type="compositionally biased region" description="Basic and acidic residues" evidence="1">
    <location>
        <begin position="468"/>
        <end position="494"/>
    </location>
</feature>
<dbReference type="Gene3D" id="1.10.510.10">
    <property type="entry name" value="Transferase(Phosphotransferase) domain 1"/>
    <property type="match status" value="1"/>
</dbReference>
<dbReference type="SUPFAM" id="SSF56112">
    <property type="entry name" value="Protein kinase-like (PK-like)"/>
    <property type="match status" value="1"/>
</dbReference>
<dbReference type="SMART" id="SM00220">
    <property type="entry name" value="S_TKc"/>
    <property type="match status" value="1"/>
</dbReference>
<evidence type="ECO:0000259" key="2">
    <source>
        <dbReference type="PROSITE" id="PS50011"/>
    </source>
</evidence>
<reference evidence="3" key="1">
    <citation type="submission" date="2023-10" db="EMBL/GenBank/DDBJ databases">
        <title>Genome assembly of Pristionchus species.</title>
        <authorList>
            <person name="Yoshida K."/>
            <person name="Sommer R.J."/>
        </authorList>
    </citation>
    <scope>NUCLEOTIDE SEQUENCE</scope>
    <source>
        <strain evidence="3">RS5133</strain>
    </source>
</reference>
<dbReference type="GO" id="GO:0005524">
    <property type="term" value="F:ATP binding"/>
    <property type="evidence" value="ECO:0007669"/>
    <property type="project" value="InterPro"/>
</dbReference>
<dbReference type="AlphaFoldDB" id="A0AAV5UTX1"/>
<dbReference type="Proteomes" id="UP001432322">
    <property type="component" value="Unassembled WGS sequence"/>
</dbReference>
<sequence length="670" mass="77571">FSHTETVDCSFQCLEMHHKASTKSKSKSSHSTSSRNKKGKPAKLGPGAYVKLLQNSHTTNTYKVLRPLNGEFGEIYAVHPFNSEDKEYVLKSALRVKHVLVKLENEMNVYLEIEKAAADISKSRFLKMIDKGKTTHYFFLILETIALSIADIRRLRIVDHFSLATVAHIARETLKALESLHKIGYLHRNLTPRNFYVGFPPRESKIYLADFGLARKFQTDEKKCRLRVGFEGTVRYGSRAAHEEKEQGRKDDLESWFYAIIEIYNKDTLIWRRIPDKIDVYRLKNQLMTKPNESRITKLLPAPLSDIIMDIHLTSFGATPDYKSIHRAITFLEQMDKRPSELRTVDWKGRIPNPKGGIAKHDQDEVTGKKRRENESKKRSNAEEKLAKLYKELGQGLSHEEIKEAIRERVERKRLETTRKSMKKKNGRVRTPEKEEKEIIEITNEKEEKVLVKDVTTEKIRLKSKTGSTEEVKETVKEKIKDQSKDEKVDEKKEKMKKLPVYGGLDEYEDDEDDKEKTPTQSPRSVPKVEEPAKTPPQPMVIPKKEEKKEEEKKKEEKKEVAPDEEKRKKLAQMLDDYIVLEDVNEMERQEKEKEAKTSEMKTLETTTTSQMSPVSMVQPTQLQQLQQPEQSQMSPVSQLQQTQLLPPSDKDGEEDKKPDDKKQPGDGKE</sequence>
<feature type="compositionally biased region" description="Basic and acidic residues" evidence="1">
    <location>
        <begin position="543"/>
        <end position="568"/>
    </location>
</feature>
<feature type="domain" description="Protein kinase" evidence="2">
    <location>
        <begin position="38"/>
        <end position="332"/>
    </location>
</feature>
<keyword evidence="4" id="KW-1185">Reference proteome</keyword>
<feature type="compositionally biased region" description="Basic and acidic residues" evidence="1">
    <location>
        <begin position="649"/>
        <end position="670"/>
    </location>
</feature>
<feature type="compositionally biased region" description="Basic and acidic residues" evidence="1">
    <location>
        <begin position="430"/>
        <end position="461"/>
    </location>
</feature>
<dbReference type="GO" id="GO:0004672">
    <property type="term" value="F:protein kinase activity"/>
    <property type="evidence" value="ECO:0007669"/>
    <property type="project" value="InterPro"/>
</dbReference>